<dbReference type="InterPro" id="IPR006703">
    <property type="entry name" value="G_AIG1"/>
</dbReference>
<dbReference type="Pfam" id="PF04548">
    <property type="entry name" value="AIG1"/>
    <property type="match status" value="1"/>
</dbReference>
<protein>
    <recommendedName>
        <fullName evidence="5">AIG1-type G domain-containing protein</fullName>
    </recommendedName>
</protein>
<dbReference type="Proteomes" id="UP000694545">
    <property type="component" value="Unplaced"/>
</dbReference>
<dbReference type="FunFam" id="3.40.50.300:FF:000366">
    <property type="entry name" value="GTPase, IMAP family member 2"/>
    <property type="match status" value="1"/>
</dbReference>
<comment type="similarity">
    <text evidence="1">Belongs to the TRAFAC class TrmE-Era-EngA-EngB-Septin-like GTPase superfamily. AIG1/Toc34/Toc159-like paraseptin GTPase family. IAN subfamily.</text>
</comment>
<reference evidence="6" key="2">
    <citation type="submission" date="2025-09" db="UniProtKB">
        <authorList>
            <consortium name="Ensembl"/>
        </authorList>
    </citation>
    <scope>IDENTIFICATION</scope>
</reference>
<name>A0A8D2IY68_VARKO</name>
<keyword evidence="7" id="KW-1185">Reference proteome</keyword>
<dbReference type="GO" id="GO:0005525">
    <property type="term" value="F:GTP binding"/>
    <property type="evidence" value="ECO:0007669"/>
    <property type="project" value="UniProtKB-KW"/>
</dbReference>
<sequence>MLPGGAALRGREERLGECGGSWLGGSRRRGQQQRGWSTFTEQGLQFPGGEGDGELRLILVGKSGGGKSATGNTLLGREEFESVLAANATTLQCQKAQGSWSGRRVSVVDTPDFFPLGAFRGIVYSEIRCCVELSWPGPHALVFVTQVGRFTAEDEAAANRVLDVFGVEAARRMIVLFTRKEDLGGISLQDYVRRSGNQALQKLAQRCGDRVCAFNNRAEGAERKKQAGAPRSPRRPSRPPGPSSAPPSIPSSTRGGQGSGMRRRPSSPTHPAHLPASGNDARPVKLDQALLRAPP</sequence>
<organism evidence="6 7">
    <name type="scientific">Varanus komodoensis</name>
    <name type="common">Komodo dragon</name>
    <dbReference type="NCBI Taxonomy" id="61221"/>
    <lineage>
        <taxon>Eukaryota</taxon>
        <taxon>Metazoa</taxon>
        <taxon>Chordata</taxon>
        <taxon>Craniata</taxon>
        <taxon>Vertebrata</taxon>
        <taxon>Euteleostomi</taxon>
        <taxon>Lepidosauria</taxon>
        <taxon>Squamata</taxon>
        <taxon>Bifurcata</taxon>
        <taxon>Unidentata</taxon>
        <taxon>Episquamata</taxon>
        <taxon>Toxicofera</taxon>
        <taxon>Anguimorpha</taxon>
        <taxon>Paleoanguimorpha</taxon>
        <taxon>Varanoidea</taxon>
        <taxon>Varanidae</taxon>
        <taxon>Varanus</taxon>
    </lineage>
</organism>
<proteinExistence type="inferred from homology"/>
<evidence type="ECO:0000256" key="1">
    <source>
        <dbReference type="ARBA" id="ARBA00008535"/>
    </source>
</evidence>
<evidence type="ECO:0000313" key="6">
    <source>
        <dbReference type="Ensembl" id="ENSVKKP00000001709.1"/>
    </source>
</evidence>
<dbReference type="InterPro" id="IPR045058">
    <property type="entry name" value="GIMA/IAN/Toc"/>
</dbReference>
<feature type="compositionally biased region" description="Pro residues" evidence="4">
    <location>
        <begin position="238"/>
        <end position="249"/>
    </location>
</feature>
<dbReference type="PANTHER" id="PTHR10903">
    <property type="entry name" value="GTPASE, IMAP FAMILY MEMBER-RELATED"/>
    <property type="match status" value="1"/>
</dbReference>
<evidence type="ECO:0000256" key="4">
    <source>
        <dbReference type="SAM" id="MobiDB-lite"/>
    </source>
</evidence>
<dbReference type="OMA" id="YSEIRCC"/>
<dbReference type="Gene3D" id="3.40.50.300">
    <property type="entry name" value="P-loop containing nucleotide triphosphate hydrolases"/>
    <property type="match status" value="1"/>
</dbReference>
<dbReference type="InterPro" id="IPR027417">
    <property type="entry name" value="P-loop_NTPase"/>
</dbReference>
<dbReference type="Ensembl" id="ENSVKKT00000001767.1">
    <property type="protein sequence ID" value="ENSVKKP00000001709.1"/>
    <property type="gene ID" value="ENSVKKG00000001403.1"/>
</dbReference>
<reference evidence="6" key="1">
    <citation type="submission" date="2025-08" db="UniProtKB">
        <authorList>
            <consortium name="Ensembl"/>
        </authorList>
    </citation>
    <scope>IDENTIFICATION</scope>
</reference>
<dbReference type="PANTHER" id="PTHR10903:SF73">
    <property type="entry name" value="GTPASE IMAP FAMILY MEMBER 8"/>
    <property type="match status" value="1"/>
</dbReference>
<evidence type="ECO:0000313" key="7">
    <source>
        <dbReference type="Proteomes" id="UP000694545"/>
    </source>
</evidence>
<evidence type="ECO:0000256" key="3">
    <source>
        <dbReference type="ARBA" id="ARBA00023134"/>
    </source>
</evidence>
<feature type="domain" description="AIG1-type G" evidence="5">
    <location>
        <begin position="52"/>
        <end position="257"/>
    </location>
</feature>
<evidence type="ECO:0000256" key="2">
    <source>
        <dbReference type="ARBA" id="ARBA00022741"/>
    </source>
</evidence>
<dbReference type="AlphaFoldDB" id="A0A8D2IY68"/>
<evidence type="ECO:0000259" key="5">
    <source>
        <dbReference type="PROSITE" id="PS51720"/>
    </source>
</evidence>
<feature type="region of interest" description="Disordered" evidence="4">
    <location>
        <begin position="218"/>
        <end position="295"/>
    </location>
</feature>
<dbReference type="SUPFAM" id="SSF52540">
    <property type="entry name" value="P-loop containing nucleoside triphosphate hydrolases"/>
    <property type="match status" value="1"/>
</dbReference>
<dbReference type="CDD" id="cd01852">
    <property type="entry name" value="AIG1"/>
    <property type="match status" value="1"/>
</dbReference>
<keyword evidence="3" id="KW-0342">GTP-binding</keyword>
<dbReference type="PROSITE" id="PS51720">
    <property type="entry name" value="G_AIG1"/>
    <property type="match status" value="1"/>
</dbReference>
<accession>A0A8D2IY68</accession>
<keyword evidence="2" id="KW-0547">Nucleotide-binding</keyword>